<evidence type="ECO:0000313" key="2">
    <source>
        <dbReference type="Proteomes" id="UP000515153"/>
    </source>
</evidence>
<dbReference type="Pfam" id="PF22347">
    <property type="entry name" value="AvrPiz-t"/>
    <property type="match status" value="1"/>
</dbReference>
<evidence type="ECO:0000313" key="3">
    <source>
        <dbReference type="RefSeq" id="XP_030979869.1"/>
    </source>
</evidence>
<keyword evidence="2" id="KW-1185">Reference proteome</keyword>
<proteinExistence type="predicted"/>
<feature type="signal peptide" evidence="1">
    <location>
        <begin position="1"/>
        <end position="18"/>
    </location>
</feature>
<keyword evidence="1" id="KW-0732">Signal</keyword>
<protein>
    <submittedName>
        <fullName evidence="3">Uncharacterized protein</fullName>
    </submittedName>
</protein>
<sequence length="109" mass="11883">MQFSTIATLCLVFGSTLAVGGEIRCNIAIQKNNILQSPEQQTAGNWFSFFVGVKPNRILVAQCRSRSYHNCNNIECRKLAKGYSAEYVSLVGESGSVGSLGRDPQATTY</sequence>
<dbReference type="KEGG" id="pgri:PgNI_10908"/>
<reference evidence="3" key="2">
    <citation type="submission" date="2019-10" db="EMBL/GenBank/DDBJ databases">
        <authorList>
            <consortium name="NCBI Genome Project"/>
        </authorList>
    </citation>
    <scope>NUCLEOTIDE SEQUENCE</scope>
    <source>
        <strain evidence="3">NI907</strain>
    </source>
</reference>
<reference evidence="3" key="3">
    <citation type="submission" date="2025-08" db="UniProtKB">
        <authorList>
            <consortium name="RefSeq"/>
        </authorList>
    </citation>
    <scope>IDENTIFICATION</scope>
    <source>
        <strain evidence="3">NI907</strain>
    </source>
</reference>
<name>A0A6P8AYD4_PYRGI</name>
<dbReference type="InterPro" id="IPR055020">
    <property type="entry name" value="AvrPiz-t"/>
</dbReference>
<organism evidence="2 3">
    <name type="scientific">Pyricularia grisea</name>
    <name type="common">Crabgrass-specific blast fungus</name>
    <name type="synonym">Magnaporthe grisea</name>
    <dbReference type="NCBI Taxonomy" id="148305"/>
    <lineage>
        <taxon>Eukaryota</taxon>
        <taxon>Fungi</taxon>
        <taxon>Dikarya</taxon>
        <taxon>Ascomycota</taxon>
        <taxon>Pezizomycotina</taxon>
        <taxon>Sordariomycetes</taxon>
        <taxon>Sordariomycetidae</taxon>
        <taxon>Magnaporthales</taxon>
        <taxon>Pyriculariaceae</taxon>
        <taxon>Pyricularia</taxon>
    </lineage>
</organism>
<evidence type="ECO:0000256" key="1">
    <source>
        <dbReference type="SAM" id="SignalP"/>
    </source>
</evidence>
<accession>A0A6P8AYD4</accession>
<dbReference type="GeneID" id="41965787"/>
<feature type="chain" id="PRO_5027947703" evidence="1">
    <location>
        <begin position="19"/>
        <end position="109"/>
    </location>
</feature>
<dbReference type="RefSeq" id="XP_030979869.1">
    <property type="nucleotide sequence ID" value="XM_031130882.1"/>
</dbReference>
<dbReference type="AlphaFoldDB" id="A0A6P8AYD4"/>
<dbReference type="Gene3D" id="2.60.320.40">
    <property type="match status" value="1"/>
</dbReference>
<gene>
    <name evidence="3" type="ORF">PgNI_10908</name>
</gene>
<dbReference type="Proteomes" id="UP000515153">
    <property type="component" value="Chromosome VII"/>
</dbReference>
<reference evidence="2 3" key="1">
    <citation type="journal article" date="2019" name="Mol. Biol. Evol.">
        <title>Blast fungal genomes show frequent chromosomal changes, gene gains and losses, and effector gene turnover.</title>
        <authorList>
            <person name="Gomez Luciano L.B."/>
            <person name="Jason Tsai I."/>
            <person name="Chuma I."/>
            <person name="Tosa Y."/>
            <person name="Chen Y.H."/>
            <person name="Li J.Y."/>
            <person name="Li M.Y."/>
            <person name="Jade Lu M.Y."/>
            <person name="Nakayashiki H."/>
            <person name="Li W.H."/>
        </authorList>
    </citation>
    <scope>NUCLEOTIDE SEQUENCE [LARGE SCALE GENOMIC DNA]</scope>
    <source>
        <strain evidence="2 3">NI907</strain>
    </source>
</reference>